<evidence type="ECO:0000256" key="2">
    <source>
        <dbReference type="ARBA" id="ARBA00022692"/>
    </source>
</evidence>
<dbReference type="AlphaFoldDB" id="A0A6P8H6G4"/>
<dbReference type="Gene3D" id="1.20.1070.10">
    <property type="entry name" value="Rhodopsin 7-helix transmembrane proteins"/>
    <property type="match status" value="1"/>
</dbReference>
<keyword evidence="6" id="KW-0675">Receptor</keyword>
<feature type="transmembrane region" description="Helical" evidence="9">
    <location>
        <begin position="135"/>
        <end position="155"/>
    </location>
</feature>
<dbReference type="SUPFAM" id="SSF81321">
    <property type="entry name" value="Family A G protein-coupled receptor-like"/>
    <property type="match status" value="1"/>
</dbReference>
<reference evidence="12" key="1">
    <citation type="submission" date="2025-08" db="UniProtKB">
        <authorList>
            <consortium name="RefSeq"/>
        </authorList>
    </citation>
    <scope>IDENTIFICATION</scope>
    <source>
        <tissue evidence="12">Tentacle</tissue>
    </source>
</reference>
<evidence type="ECO:0000256" key="8">
    <source>
        <dbReference type="SAM" id="MobiDB-lite"/>
    </source>
</evidence>
<feature type="region of interest" description="Disordered" evidence="8">
    <location>
        <begin position="348"/>
        <end position="375"/>
    </location>
</feature>
<dbReference type="PANTHER" id="PTHR45695">
    <property type="entry name" value="LEUCOKININ RECEPTOR-RELATED"/>
    <property type="match status" value="1"/>
</dbReference>
<dbReference type="RefSeq" id="XP_031551989.1">
    <property type="nucleotide sequence ID" value="XM_031696129.1"/>
</dbReference>
<evidence type="ECO:0000313" key="12">
    <source>
        <dbReference type="RefSeq" id="XP_031551989.1"/>
    </source>
</evidence>
<keyword evidence="5 9" id="KW-0472">Membrane</keyword>
<keyword evidence="2 9" id="KW-0812">Transmembrane</keyword>
<dbReference type="InterPro" id="IPR017452">
    <property type="entry name" value="GPCR_Rhodpsn_7TM"/>
</dbReference>
<keyword evidence="4" id="KW-0297">G-protein coupled receptor</keyword>
<dbReference type="InParanoid" id="A0A6P8H6G4"/>
<evidence type="ECO:0000256" key="9">
    <source>
        <dbReference type="SAM" id="Phobius"/>
    </source>
</evidence>
<dbReference type="GO" id="GO:0005886">
    <property type="term" value="C:plasma membrane"/>
    <property type="evidence" value="ECO:0007669"/>
    <property type="project" value="TreeGrafter"/>
</dbReference>
<organism evidence="11 12">
    <name type="scientific">Actinia tenebrosa</name>
    <name type="common">Australian red waratah sea anemone</name>
    <dbReference type="NCBI Taxonomy" id="6105"/>
    <lineage>
        <taxon>Eukaryota</taxon>
        <taxon>Metazoa</taxon>
        <taxon>Cnidaria</taxon>
        <taxon>Anthozoa</taxon>
        <taxon>Hexacorallia</taxon>
        <taxon>Actiniaria</taxon>
        <taxon>Actiniidae</taxon>
        <taxon>Actinia</taxon>
    </lineage>
</organism>
<feature type="transmembrane region" description="Helical" evidence="9">
    <location>
        <begin position="96"/>
        <end position="115"/>
    </location>
</feature>
<dbReference type="GO" id="GO:0004930">
    <property type="term" value="F:G protein-coupled receptor activity"/>
    <property type="evidence" value="ECO:0007669"/>
    <property type="project" value="UniProtKB-KW"/>
</dbReference>
<dbReference type="OrthoDB" id="5951670at2759"/>
<keyword evidence="11" id="KW-1185">Reference proteome</keyword>
<evidence type="ECO:0000256" key="3">
    <source>
        <dbReference type="ARBA" id="ARBA00022989"/>
    </source>
</evidence>
<protein>
    <submittedName>
        <fullName evidence="12">Neuropeptide FF receptor 2-like</fullName>
    </submittedName>
</protein>
<dbReference type="PROSITE" id="PS50262">
    <property type="entry name" value="G_PROTEIN_RECEP_F1_2"/>
    <property type="match status" value="1"/>
</dbReference>
<evidence type="ECO:0000256" key="7">
    <source>
        <dbReference type="ARBA" id="ARBA00023224"/>
    </source>
</evidence>
<dbReference type="Proteomes" id="UP000515163">
    <property type="component" value="Unplaced"/>
</dbReference>
<evidence type="ECO:0000256" key="6">
    <source>
        <dbReference type="ARBA" id="ARBA00023170"/>
    </source>
</evidence>
<accession>A0A6P8H6G4</accession>
<evidence type="ECO:0000256" key="4">
    <source>
        <dbReference type="ARBA" id="ARBA00023040"/>
    </source>
</evidence>
<dbReference type="KEGG" id="aten:116289240"/>
<dbReference type="CDD" id="cd00637">
    <property type="entry name" value="7tm_classA_rhodopsin-like"/>
    <property type="match status" value="1"/>
</dbReference>
<sequence>MGRRVSNSNQSYSNSNDLEWRDVEWRLGIDITIFVVAVIGNLAVLVVIYATRERRKTPFEILIANLSVADILSVLLLFVYHFNIPRSKWFCKLQGLFFSSTQMVSLLTMTTIAIFRCRSIVYPFKTKPSSKFTYCTVAGLWVVANICLMPVSLVMENVNGGLSCEEIWSSELLNKVYTVSLFVVQYMIPLTIMAISYTKIILYLKRNKVQCGLNSDRINQHKMTRKRDMEVIKISLIIVLLYAISTLPNQIAWIDMIVFESYDMSSLIFEFSLQLLLLHSCCNPFVYGTISREYRSRFVQVFWSISCCFCKIRRTQTGVLQTEQGQRNNDCDLEMIEIKGYVKRDGTAIVPTTPTDRPTDRPNSEPTKQPSNQLG</sequence>
<feature type="transmembrane region" description="Helical" evidence="9">
    <location>
        <begin position="175"/>
        <end position="198"/>
    </location>
</feature>
<gene>
    <name evidence="12" type="primary">LOC116289240</name>
</gene>
<name>A0A6P8H6G4_ACTTE</name>
<comment type="subcellular location">
    <subcellularLocation>
        <location evidence="1">Membrane</location>
        <topology evidence="1">Multi-pass membrane protein</topology>
    </subcellularLocation>
</comment>
<evidence type="ECO:0000313" key="11">
    <source>
        <dbReference type="Proteomes" id="UP000515163"/>
    </source>
</evidence>
<dbReference type="PRINTS" id="PR00237">
    <property type="entry name" value="GPCRRHODOPSN"/>
</dbReference>
<dbReference type="GeneID" id="116289240"/>
<dbReference type="PANTHER" id="PTHR45695:SF9">
    <property type="entry name" value="LEUCOKININ RECEPTOR"/>
    <property type="match status" value="1"/>
</dbReference>
<proteinExistence type="predicted"/>
<feature type="transmembrane region" description="Helical" evidence="9">
    <location>
        <begin position="271"/>
        <end position="290"/>
    </location>
</feature>
<dbReference type="InterPro" id="IPR000276">
    <property type="entry name" value="GPCR_Rhodpsn"/>
</dbReference>
<dbReference type="FunCoup" id="A0A6P8H6G4">
    <property type="interactions" value="335"/>
</dbReference>
<evidence type="ECO:0000256" key="1">
    <source>
        <dbReference type="ARBA" id="ARBA00004141"/>
    </source>
</evidence>
<feature type="transmembrane region" description="Helical" evidence="9">
    <location>
        <begin position="231"/>
        <end position="251"/>
    </location>
</feature>
<feature type="domain" description="G-protein coupled receptors family 1 profile" evidence="10">
    <location>
        <begin position="40"/>
        <end position="287"/>
    </location>
</feature>
<keyword evidence="3 9" id="KW-1133">Transmembrane helix</keyword>
<feature type="transmembrane region" description="Helical" evidence="9">
    <location>
        <begin position="27"/>
        <end position="50"/>
    </location>
</feature>
<feature type="compositionally biased region" description="Polar residues" evidence="8">
    <location>
        <begin position="364"/>
        <end position="375"/>
    </location>
</feature>
<feature type="transmembrane region" description="Helical" evidence="9">
    <location>
        <begin position="62"/>
        <end position="84"/>
    </location>
</feature>
<dbReference type="SMART" id="SM01381">
    <property type="entry name" value="7TM_GPCR_Srsx"/>
    <property type="match status" value="1"/>
</dbReference>
<keyword evidence="7" id="KW-0807">Transducer</keyword>
<evidence type="ECO:0000259" key="10">
    <source>
        <dbReference type="PROSITE" id="PS50262"/>
    </source>
</evidence>
<dbReference type="Pfam" id="PF00001">
    <property type="entry name" value="7tm_1"/>
    <property type="match status" value="1"/>
</dbReference>
<evidence type="ECO:0000256" key="5">
    <source>
        <dbReference type="ARBA" id="ARBA00023136"/>
    </source>
</evidence>